<feature type="transmembrane region" description="Helical" evidence="2">
    <location>
        <begin position="59"/>
        <end position="80"/>
    </location>
</feature>
<organism evidence="3 4">
    <name type="scientific">Pseudarthrobacter enclensis</name>
    <dbReference type="NCBI Taxonomy" id="993070"/>
    <lineage>
        <taxon>Bacteria</taxon>
        <taxon>Bacillati</taxon>
        <taxon>Actinomycetota</taxon>
        <taxon>Actinomycetes</taxon>
        <taxon>Micrococcales</taxon>
        <taxon>Micrococcaceae</taxon>
        <taxon>Pseudarthrobacter</taxon>
    </lineage>
</organism>
<reference evidence="3 4" key="1">
    <citation type="submission" date="2023-07" db="EMBL/GenBank/DDBJ databases">
        <title>Sorghum-associated microbial communities from plants grown in Nebraska, USA.</title>
        <authorList>
            <person name="Schachtman D."/>
        </authorList>
    </citation>
    <scope>NUCLEOTIDE SEQUENCE [LARGE SCALE GENOMIC DNA]</scope>
    <source>
        <strain evidence="3 4">CC222</strain>
    </source>
</reference>
<dbReference type="EMBL" id="JAUSRE010000010">
    <property type="protein sequence ID" value="MDP9888603.1"/>
    <property type="molecule type" value="Genomic_DNA"/>
</dbReference>
<comment type="caution">
    <text evidence="3">The sequence shown here is derived from an EMBL/GenBank/DDBJ whole genome shotgun (WGS) entry which is preliminary data.</text>
</comment>
<feature type="compositionally biased region" description="Basic and acidic residues" evidence="1">
    <location>
        <begin position="11"/>
        <end position="21"/>
    </location>
</feature>
<evidence type="ECO:0000256" key="2">
    <source>
        <dbReference type="SAM" id="Phobius"/>
    </source>
</evidence>
<evidence type="ECO:0000313" key="4">
    <source>
        <dbReference type="Proteomes" id="UP001226577"/>
    </source>
</evidence>
<keyword evidence="4" id="KW-1185">Reference proteome</keyword>
<evidence type="ECO:0000256" key="1">
    <source>
        <dbReference type="SAM" id="MobiDB-lite"/>
    </source>
</evidence>
<keyword evidence="2" id="KW-0472">Membrane</keyword>
<proteinExistence type="predicted"/>
<protein>
    <submittedName>
        <fullName evidence="3">Uncharacterized protein</fullName>
    </submittedName>
</protein>
<evidence type="ECO:0000313" key="3">
    <source>
        <dbReference type="EMBL" id="MDP9888603.1"/>
    </source>
</evidence>
<dbReference type="Proteomes" id="UP001226577">
    <property type="component" value="Unassembled WGS sequence"/>
</dbReference>
<name>A0ABT9RTM9_9MICC</name>
<keyword evidence="2" id="KW-1133">Transmembrane helix</keyword>
<dbReference type="RefSeq" id="WP_236803173.1">
    <property type="nucleotide sequence ID" value="NZ_JAUSRE010000010.1"/>
</dbReference>
<feature type="compositionally biased region" description="Basic residues" evidence="1">
    <location>
        <begin position="1"/>
        <end position="10"/>
    </location>
</feature>
<keyword evidence="2" id="KW-0812">Transmembrane</keyword>
<accession>A0ABT9RTM9</accession>
<feature type="region of interest" description="Disordered" evidence="1">
    <location>
        <begin position="1"/>
        <end position="42"/>
    </location>
</feature>
<gene>
    <name evidence="3" type="ORF">J2X98_002196</name>
</gene>
<sequence>MSRFGKRTPWSRKDREPHEEQGPSIVRDGEREDDESSTRAVLDDAANPYHRAGDRWSRIPMIIALVLIGLVVLFALIEFIPGLGG</sequence>